<reference evidence="1 2" key="1">
    <citation type="submission" date="2020-07" db="EMBL/GenBank/DDBJ databases">
        <title>Gai3-2, isolated from salt lake.</title>
        <authorList>
            <person name="Cui H."/>
            <person name="Shi X."/>
        </authorList>
    </citation>
    <scope>NUCLEOTIDE SEQUENCE [LARGE SCALE GENOMIC DNA]</scope>
    <source>
        <strain evidence="1 2">Gai3-2</strain>
        <plasmid evidence="1 2">unnamed3</plasmid>
    </source>
</reference>
<proteinExistence type="predicted"/>
<accession>A0A7D5KWA7</accession>
<dbReference type="Proteomes" id="UP000509750">
    <property type="component" value="Plasmid unnamed3"/>
</dbReference>
<dbReference type="EMBL" id="CP058532">
    <property type="protein sequence ID" value="QLG30100.1"/>
    <property type="molecule type" value="Genomic_DNA"/>
</dbReference>
<organism evidence="1 2">
    <name type="scientific">Halorarum halophilum</name>
    <dbReference type="NCBI Taxonomy" id="2743090"/>
    <lineage>
        <taxon>Archaea</taxon>
        <taxon>Methanobacteriati</taxon>
        <taxon>Methanobacteriota</taxon>
        <taxon>Stenosarchaea group</taxon>
        <taxon>Halobacteria</taxon>
        <taxon>Halobacteriales</taxon>
        <taxon>Haloferacaceae</taxon>
        <taxon>Halorarum</taxon>
    </lineage>
</organism>
<protein>
    <submittedName>
        <fullName evidence="1">Uncharacterized protein</fullName>
    </submittedName>
</protein>
<dbReference type="RefSeq" id="WP_179171674.1">
    <property type="nucleotide sequence ID" value="NZ_CP058532.1"/>
</dbReference>
<geneLocation type="plasmid" evidence="1 2">
    <name>unnamed3</name>
</geneLocation>
<evidence type="ECO:0000313" key="1">
    <source>
        <dbReference type="EMBL" id="QLG30100.1"/>
    </source>
</evidence>
<gene>
    <name evidence="1" type="ORF">HUG10_21170</name>
</gene>
<sequence>MYDRDSPVEWTGEAHLVTVSCDAGCGKSLTVAEEAAVDGPVTCNDCERKEELY</sequence>
<dbReference type="GeneID" id="56031401"/>
<name>A0A7D5KWA7_9EURY</name>
<keyword evidence="2" id="KW-1185">Reference proteome</keyword>
<dbReference type="AlphaFoldDB" id="A0A7D5KWA7"/>
<keyword evidence="1" id="KW-0614">Plasmid</keyword>
<evidence type="ECO:0000313" key="2">
    <source>
        <dbReference type="Proteomes" id="UP000509750"/>
    </source>
</evidence>
<dbReference type="KEGG" id="halg:HUG10_21170"/>